<dbReference type="InterPro" id="IPR001789">
    <property type="entry name" value="Sig_transdc_resp-reg_receiver"/>
</dbReference>
<feature type="domain" description="Response regulatory" evidence="14">
    <location>
        <begin position="7"/>
        <end position="125"/>
    </location>
</feature>
<dbReference type="PRINTS" id="PR00344">
    <property type="entry name" value="BCTRLSENSOR"/>
</dbReference>
<comment type="caution">
    <text evidence="17">The sequence shown here is derived from an EMBL/GenBank/DDBJ whole genome shotgun (WGS) entry which is preliminary data.</text>
</comment>
<dbReference type="InterPro" id="IPR003594">
    <property type="entry name" value="HATPase_dom"/>
</dbReference>
<dbReference type="SMART" id="SM00086">
    <property type="entry name" value="PAC"/>
    <property type="match status" value="2"/>
</dbReference>
<dbReference type="CDD" id="cd00156">
    <property type="entry name" value="REC"/>
    <property type="match status" value="1"/>
</dbReference>
<dbReference type="GO" id="GO:0005524">
    <property type="term" value="F:ATP binding"/>
    <property type="evidence" value="ECO:0007669"/>
    <property type="project" value="UniProtKB-KW"/>
</dbReference>
<dbReference type="GO" id="GO:0000155">
    <property type="term" value="F:phosphorelay sensor kinase activity"/>
    <property type="evidence" value="ECO:0007669"/>
    <property type="project" value="InterPro"/>
</dbReference>
<evidence type="ECO:0000256" key="2">
    <source>
        <dbReference type="ARBA" id="ARBA00006402"/>
    </source>
</evidence>
<gene>
    <name evidence="17" type="ORF">C7H19_05880</name>
</gene>
<keyword evidence="9" id="KW-0902">Two-component regulatory system</keyword>
<dbReference type="SUPFAM" id="SSF55874">
    <property type="entry name" value="ATPase domain of HSP90 chaperone/DNA topoisomerase II/histidine kinase"/>
    <property type="match status" value="1"/>
</dbReference>
<dbReference type="EC" id="2.7.13.3" evidence="3"/>
<dbReference type="Gene3D" id="3.40.50.2300">
    <property type="match status" value="2"/>
</dbReference>
<keyword evidence="8" id="KW-0067">ATP-binding</keyword>
<dbReference type="InterPro" id="IPR005467">
    <property type="entry name" value="His_kinase_dom"/>
</dbReference>
<keyword evidence="4 10" id="KW-0597">Phosphoprotein</keyword>
<dbReference type="Pfam" id="PF00989">
    <property type="entry name" value="PAS"/>
    <property type="match status" value="1"/>
</dbReference>
<dbReference type="PROSITE" id="PS50112">
    <property type="entry name" value="PAS"/>
    <property type="match status" value="2"/>
</dbReference>
<dbReference type="CDD" id="cd00130">
    <property type="entry name" value="PAS"/>
    <property type="match status" value="2"/>
</dbReference>
<evidence type="ECO:0000256" key="11">
    <source>
        <dbReference type="SAM" id="Coils"/>
    </source>
</evidence>
<evidence type="ECO:0000256" key="9">
    <source>
        <dbReference type="ARBA" id="ARBA00023012"/>
    </source>
</evidence>
<dbReference type="PROSITE" id="PS50046">
    <property type="entry name" value="PHYTOCHROME_2"/>
    <property type="match status" value="1"/>
</dbReference>
<evidence type="ECO:0000256" key="5">
    <source>
        <dbReference type="ARBA" id="ARBA00022679"/>
    </source>
</evidence>
<reference evidence="17 18" key="2">
    <citation type="submission" date="2018-03" db="EMBL/GenBank/DDBJ databases">
        <authorList>
            <person name="Keele B.F."/>
        </authorList>
    </citation>
    <scope>NUCLEOTIDE SEQUENCE [LARGE SCALE GENOMIC DNA]</scope>
    <source>
        <strain evidence="17 18">CCALA 016</strain>
    </source>
</reference>
<dbReference type="PROSITE" id="PS50113">
    <property type="entry name" value="PAC"/>
    <property type="match status" value="2"/>
</dbReference>
<sequence length="1016" mass="115737">MSQKPLTILLVNEEQQARQTYRNYLLEDRQHTYTILEAASGKQALLMCSEQFPDTIVLDYALCELNGLEVLSELRTIRGTHDLPVIMLANHGDELAIATLQGGASDYLIKSKIKAGMLQRIVARTVERERLNRQHEREIIARQQAETALQQQLFRQRLVMNMLERIRQSLHLDEILNTTAQEVRQFLDTDRVIIFRFEPDWSGEIAVESINPNWRSILSTPIHDPCFSQPQEGSSYVERYRQGRVQAISDIYTAQIEKCHIELLAQFQVRANLVVPILQRENLWGLLVAHHCQAPRQWLPEEIEWLQQLAMQVGIAIQQSSLYEKLQSELVERERIEEELRQAQNYLEKRVSQRTAQLASANQELQVALHELQVFQEELRQQNEALMAARELAEAESQRYQDLFSEAPDGYLVTDVYGKIREANRAASTLLGVPQSRLVGKPLAVFIAEGDRETFRTRLARLQPVQDWEVCIHPRIGSPFFAVLAMTCMKDSQGRPVGLRWLLRDISDRKQAERKIQQQAALIDISSDAIFVCDLEHRLLFWSQGAERLYGWSVAETEQKTTNELFYNNISAELEPNLNAVIEKNIWYGELEQLTKDRRTIIVESRWTLVRDDAGHPQSILIVNTDITEKKHLEVQFYRAQRLESLGTLASGIAHDLNNILQPILFIAHLLRQKFPLLETQTQERLKMIEDSSRRGASLVEQILSFACGDGEEGKRTYVQIKPLLRETIQVAQKTFPKSIKVHLNCSRQDLWTVYADATQLHQVFMNLIVNARDAMPEGGSLTLMAENLLIDDTYSRMELEAHTGFYVVITITDTGTGIAPEIIERIFDPFFTTKEPGQGTGLGLSTVLGIVKNHGGFVRVSSTLNQGSEFKVFLPSVEGEETDVIDQIEISNGNGELILIVDDEALIREIAKISLEEHNYRTITANDGIEAIALYAKHHQKIDLVLIDIMMPEMDGITAIRALQKINPQLKFIVTSGLASTSKLNEINDLGCSTFLAKPYTETELLNALRNLILQ</sequence>
<dbReference type="RefSeq" id="WP_106455953.1">
    <property type="nucleotide sequence ID" value="NZ_PXOH01000004.1"/>
</dbReference>
<evidence type="ECO:0000259" key="16">
    <source>
        <dbReference type="PROSITE" id="PS50113"/>
    </source>
</evidence>
<evidence type="ECO:0000256" key="7">
    <source>
        <dbReference type="ARBA" id="ARBA00022777"/>
    </source>
</evidence>
<comment type="similarity">
    <text evidence="2">In the N-terminal section; belongs to the phytochrome family.</text>
</comment>
<dbReference type="Pfam" id="PF02518">
    <property type="entry name" value="HATPase_c"/>
    <property type="match status" value="1"/>
</dbReference>
<dbReference type="InterPro" id="IPR001610">
    <property type="entry name" value="PAC"/>
</dbReference>
<feature type="domain" description="Histidine kinase" evidence="13">
    <location>
        <begin position="652"/>
        <end position="879"/>
    </location>
</feature>
<evidence type="ECO:0000256" key="1">
    <source>
        <dbReference type="ARBA" id="ARBA00000085"/>
    </source>
</evidence>
<evidence type="ECO:0000259" key="14">
    <source>
        <dbReference type="PROSITE" id="PS50110"/>
    </source>
</evidence>
<dbReference type="Gene3D" id="3.30.565.10">
    <property type="entry name" value="Histidine kinase-like ATPase, C-terminal domain"/>
    <property type="match status" value="1"/>
</dbReference>
<dbReference type="InterPro" id="IPR013767">
    <property type="entry name" value="PAS_fold"/>
</dbReference>
<feature type="domain" description="PAC" evidence="16">
    <location>
        <begin position="587"/>
        <end position="639"/>
    </location>
</feature>
<dbReference type="AlphaFoldDB" id="A0A2T1M1F4"/>
<dbReference type="Gene3D" id="3.30.450.40">
    <property type="match status" value="1"/>
</dbReference>
<dbReference type="NCBIfam" id="TIGR00229">
    <property type="entry name" value="sensory_box"/>
    <property type="match status" value="2"/>
</dbReference>
<proteinExistence type="inferred from homology"/>
<evidence type="ECO:0000313" key="17">
    <source>
        <dbReference type="EMBL" id="PSF38511.1"/>
    </source>
</evidence>
<evidence type="ECO:0000256" key="10">
    <source>
        <dbReference type="PROSITE-ProRule" id="PRU00169"/>
    </source>
</evidence>
<dbReference type="Pfam" id="PF08448">
    <property type="entry name" value="PAS_4"/>
    <property type="match status" value="1"/>
</dbReference>
<dbReference type="InterPro" id="IPR029016">
    <property type="entry name" value="GAF-like_dom_sf"/>
</dbReference>
<dbReference type="InterPro" id="IPR000014">
    <property type="entry name" value="PAS"/>
</dbReference>
<feature type="domain" description="Phytochrome chromophore attachment site" evidence="12">
    <location>
        <begin position="171"/>
        <end position="312"/>
    </location>
</feature>
<dbReference type="InterPro" id="IPR036097">
    <property type="entry name" value="HisK_dim/P_sf"/>
</dbReference>
<dbReference type="InterPro" id="IPR000700">
    <property type="entry name" value="PAS-assoc_C"/>
</dbReference>
<dbReference type="EMBL" id="PXOH01000004">
    <property type="protein sequence ID" value="PSF38511.1"/>
    <property type="molecule type" value="Genomic_DNA"/>
</dbReference>
<protein>
    <recommendedName>
        <fullName evidence="3">histidine kinase</fullName>
        <ecNumber evidence="3">2.7.13.3</ecNumber>
    </recommendedName>
</protein>
<name>A0A2T1M1F4_9CHRO</name>
<dbReference type="SUPFAM" id="SSF55785">
    <property type="entry name" value="PYP-like sensor domain (PAS domain)"/>
    <property type="match status" value="2"/>
</dbReference>
<dbReference type="SUPFAM" id="SSF55781">
    <property type="entry name" value="GAF domain-like"/>
    <property type="match status" value="1"/>
</dbReference>
<dbReference type="OrthoDB" id="9788063at2"/>
<feature type="domain" description="PAS" evidence="15">
    <location>
        <begin position="515"/>
        <end position="585"/>
    </location>
</feature>
<evidence type="ECO:0000313" key="18">
    <source>
        <dbReference type="Proteomes" id="UP000239001"/>
    </source>
</evidence>
<dbReference type="InterPro" id="IPR003018">
    <property type="entry name" value="GAF"/>
</dbReference>
<dbReference type="Gene3D" id="1.10.287.130">
    <property type="match status" value="1"/>
</dbReference>
<evidence type="ECO:0000256" key="3">
    <source>
        <dbReference type="ARBA" id="ARBA00012438"/>
    </source>
</evidence>
<dbReference type="Pfam" id="PF01590">
    <property type="entry name" value="GAF"/>
    <property type="match status" value="1"/>
</dbReference>
<dbReference type="SMART" id="SM00387">
    <property type="entry name" value="HATPase_c"/>
    <property type="match status" value="1"/>
</dbReference>
<feature type="modified residue" description="4-aspartylphosphate" evidence="10">
    <location>
        <position position="949"/>
    </location>
</feature>
<dbReference type="InterPro" id="IPR035965">
    <property type="entry name" value="PAS-like_dom_sf"/>
</dbReference>
<evidence type="ECO:0000256" key="6">
    <source>
        <dbReference type="ARBA" id="ARBA00022741"/>
    </source>
</evidence>
<feature type="domain" description="Response regulatory" evidence="14">
    <location>
        <begin position="898"/>
        <end position="1014"/>
    </location>
</feature>
<dbReference type="SUPFAM" id="SSF47384">
    <property type="entry name" value="Homodimeric domain of signal transducing histidine kinase"/>
    <property type="match status" value="1"/>
</dbReference>
<evidence type="ECO:0000259" key="13">
    <source>
        <dbReference type="PROSITE" id="PS50109"/>
    </source>
</evidence>
<accession>A0A2T1M1F4</accession>
<organism evidence="17 18">
    <name type="scientific">Aphanothece hegewaldii CCALA 016</name>
    <dbReference type="NCBI Taxonomy" id="2107694"/>
    <lineage>
        <taxon>Bacteria</taxon>
        <taxon>Bacillati</taxon>
        <taxon>Cyanobacteriota</taxon>
        <taxon>Cyanophyceae</taxon>
        <taxon>Oscillatoriophycideae</taxon>
        <taxon>Chroococcales</taxon>
        <taxon>Aphanothecaceae</taxon>
        <taxon>Aphanothece</taxon>
    </lineage>
</organism>
<dbReference type="Proteomes" id="UP000239001">
    <property type="component" value="Unassembled WGS sequence"/>
</dbReference>
<comment type="catalytic activity">
    <reaction evidence="1">
        <text>ATP + protein L-histidine = ADP + protein N-phospho-L-histidine.</text>
        <dbReference type="EC" id="2.7.13.3"/>
    </reaction>
</comment>
<dbReference type="PROSITE" id="PS50110">
    <property type="entry name" value="RESPONSE_REGULATORY"/>
    <property type="match status" value="2"/>
</dbReference>
<dbReference type="SUPFAM" id="SSF52172">
    <property type="entry name" value="CheY-like"/>
    <property type="match status" value="2"/>
</dbReference>
<dbReference type="SMART" id="SM00065">
    <property type="entry name" value="GAF"/>
    <property type="match status" value="1"/>
</dbReference>
<feature type="domain" description="PAC" evidence="16">
    <location>
        <begin position="466"/>
        <end position="518"/>
    </location>
</feature>
<dbReference type="InterPro" id="IPR016132">
    <property type="entry name" value="Phyto_chromo_attachment"/>
</dbReference>
<evidence type="ECO:0000259" key="15">
    <source>
        <dbReference type="PROSITE" id="PS50112"/>
    </source>
</evidence>
<dbReference type="Pfam" id="PF00512">
    <property type="entry name" value="HisKA"/>
    <property type="match status" value="1"/>
</dbReference>
<feature type="domain" description="PAS" evidence="15">
    <location>
        <begin position="396"/>
        <end position="466"/>
    </location>
</feature>
<dbReference type="InterPro" id="IPR003661">
    <property type="entry name" value="HisK_dim/P_dom"/>
</dbReference>
<dbReference type="InterPro" id="IPR013656">
    <property type="entry name" value="PAS_4"/>
</dbReference>
<dbReference type="InterPro" id="IPR011006">
    <property type="entry name" value="CheY-like_superfamily"/>
</dbReference>
<evidence type="ECO:0000256" key="8">
    <source>
        <dbReference type="ARBA" id="ARBA00022840"/>
    </source>
</evidence>
<evidence type="ECO:0000259" key="12">
    <source>
        <dbReference type="PROSITE" id="PS50046"/>
    </source>
</evidence>
<dbReference type="SMART" id="SM00448">
    <property type="entry name" value="REC"/>
    <property type="match status" value="2"/>
</dbReference>
<evidence type="ECO:0000256" key="4">
    <source>
        <dbReference type="ARBA" id="ARBA00022553"/>
    </source>
</evidence>
<dbReference type="Gene3D" id="3.30.450.20">
    <property type="entry name" value="PAS domain"/>
    <property type="match status" value="2"/>
</dbReference>
<feature type="coiled-coil region" evidence="11">
    <location>
        <begin position="323"/>
        <end position="403"/>
    </location>
</feature>
<feature type="modified residue" description="4-aspartylphosphate" evidence="10">
    <location>
        <position position="59"/>
    </location>
</feature>
<dbReference type="PANTHER" id="PTHR43065:SF46">
    <property type="entry name" value="C4-DICARBOXYLATE TRANSPORT SENSOR PROTEIN DCTB"/>
    <property type="match status" value="1"/>
</dbReference>
<dbReference type="SMART" id="SM00091">
    <property type="entry name" value="PAS"/>
    <property type="match status" value="2"/>
</dbReference>
<dbReference type="SMART" id="SM00388">
    <property type="entry name" value="HisKA"/>
    <property type="match status" value="1"/>
</dbReference>
<keyword evidence="18" id="KW-1185">Reference proteome</keyword>
<dbReference type="CDD" id="cd00082">
    <property type="entry name" value="HisKA"/>
    <property type="match status" value="1"/>
</dbReference>
<dbReference type="PANTHER" id="PTHR43065">
    <property type="entry name" value="SENSOR HISTIDINE KINASE"/>
    <property type="match status" value="1"/>
</dbReference>
<dbReference type="InterPro" id="IPR036890">
    <property type="entry name" value="HATPase_C_sf"/>
</dbReference>
<keyword evidence="7 17" id="KW-0418">Kinase</keyword>
<keyword evidence="11" id="KW-0175">Coiled coil</keyword>
<dbReference type="GO" id="GO:0006355">
    <property type="term" value="P:regulation of DNA-templated transcription"/>
    <property type="evidence" value="ECO:0007669"/>
    <property type="project" value="InterPro"/>
</dbReference>
<dbReference type="Pfam" id="PF00072">
    <property type="entry name" value="Response_reg"/>
    <property type="match status" value="2"/>
</dbReference>
<keyword evidence="5" id="KW-0808">Transferase</keyword>
<keyword evidence="6" id="KW-0547">Nucleotide-binding</keyword>
<dbReference type="InterPro" id="IPR004358">
    <property type="entry name" value="Sig_transdc_His_kin-like_C"/>
</dbReference>
<reference evidence="17 18" key="1">
    <citation type="submission" date="2018-03" db="EMBL/GenBank/DDBJ databases">
        <title>The ancient ancestry and fast evolution of plastids.</title>
        <authorList>
            <person name="Moore K.R."/>
            <person name="Magnabosco C."/>
            <person name="Momper L."/>
            <person name="Gold D.A."/>
            <person name="Bosak T."/>
            <person name="Fournier G.P."/>
        </authorList>
    </citation>
    <scope>NUCLEOTIDE SEQUENCE [LARGE SCALE GENOMIC DNA]</scope>
    <source>
        <strain evidence="17 18">CCALA 016</strain>
    </source>
</reference>
<dbReference type="PROSITE" id="PS50109">
    <property type="entry name" value="HIS_KIN"/>
    <property type="match status" value="1"/>
</dbReference>